<protein>
    <submittedName>
        <fullName evidence="5">Expressed protein</fullName>
    </submittedName>
</protein>
<dbReference type="Pfam" id="PF00046">
    <property type="entry name" value="Homeodomain"/>
    <property type="match status" value="1"/>
</dbReference>
<organism evidence="5 6">
    <name type="scientific">Phakopsora pachyrhizi</name>
    <name type="common">Asian soybean rust disease fungus</name>
    <dbReference type="NCBI Taxonomy" id="170000"/>
    <lineage>
        <taxon>Eukaryota</taxon>
        <taxon>Fungi</taxon>
        <taxon>Dikarya</taxon>
        <taxon>Basidiomycota</taxon>
        <taxon>Pucciniomycotina</taxon>
        <taxon>Pucciniomycetes</taxon>
        <taxon>Pucciniales</taxon>
        <taxon>Phakopsoraceae</taxon>
        <taxon>Phakopsora</taxon>
    </lineage>
</organism>
<dbReference type="SMART" id="SM00389">
    <property type="entry name" value="HOX"/>
    <property type="match status" value="1"/>
</dbReference>
<comment type="caution">
    <text evidence="5">The sequence shown here is derived from an EMBL/GenBank/DDBJ whole genome shotgun (WGS) entry which is preliminary data.</text>
</comment>
<feature type="domain" description="Homeobox" evidence="4">
    <location>
        <begin position="180"/>
        <end position="240"/>
    </location>
</feature>
<comment type="subcellular location">
    <subcellularLocation>
        <location evidence="1 2">Nucleus</location>
    </subcellularLocation>
</comment>
<dbReference type="AlphaFoldDB" id="A0AAV0BSL0"/>
<feature type="region of interest" description="Disordered" evidence="3">
    <location>
        <begin position="242"/>
        <end position="270"/>
    </location>
</feature>
<keyword evidence="1 2" id="KW-0371">Homeobox</keyword>
<evidence type="ECO:0000313" key="5">
    <source>
        <dbReference type="EMBL" id="CAH7689647.1"/>
    </source>
</evidence>
<keyword evidence="1 2" id="KW-0539">Nucleus</keyword>
<dbReference type="InterPro" id="IPR009057">
    <property type="entry name" value="Homeodomain-like_sf"/>
</dbReference>
<dbReference type="GO" id="GO:0003677">
    <property type="term" value="F:DNA binding"/>
    <property type="evidence" value="ECO:0007669"/>
    <property type="project" value="UniProtKB-UniRule"/>
</dbReference>
<evidence type="ECO:0000256" key="1">
    <source>
        <dbReference type="PROSITE-ProRule" id="PRU00108"/>
    </source>
</evidence>
<gene>
    <name evidence="5" type="ORF">PPACK8108_LOCUS24773</name>
</gene>
<dbReference type="EMBL" id="CALTRL010006111">
    <property type="protein sequence ID" value="CAH7689647.1"/>
    <property type="molecule type" value="Genomic_DNA"/>
</dbReference>
<feature type="compositionally biased region" description="Polar residues" evidence="3">
    <location>
        <begin position="248"/>
        <end position="270"/>
    </location>
</feature>
<proteinExistence type="predicted"/>
<feature type="DNA-binding region" description="Homeobox" evidence="1">
    <location>
        <begin position="182"/>
        <end position="241"/>
    </location>
</feature>
<reference evidence="5" key="1">
    <citation type="submission" date="2022-06" db="EMBL/GenBank/DDBJ databases">
        <authorList>
            <consortium name="SYNGENTA / RWTH Aachen University"/>
        </authorList>
    </citation>
    <scope>NUCLEOTIDE SEQUENCE</scope>
</reference>
<evidence type="ECO:0000256" key="3">
    <source>
        <dbReference type="SAM" id="MobiDB-lite"/>
    </source>
</evidence>
<accession>A0AAV0BSL0</accession>
<evidence type="ECO:0000313" key="6">
    <source>
        <dbReference type="Proteomes" id="UP001153365"/>
    </source>
</evidence>
<dbReference type="GO" id="GO:0005634">
    <property type="term" value="C:nucleus"/>
    <property type="evidence" value="ECO:0007669"/>
    <property type="project" value="UniProtKB-SubCell"/>
</dbReference>
<dbReference type="CDD" id="cd00086">
    <property type="entry name" value="homeodomain"/>
    <property type="match status" value="1"/>
</dbReference>
<dbReference type="SUPFAM" id="SSF46689">
    <property type="entry name" value="Homeodomain-like"/>
    <property type="match status" value="1"/>
</dbReference>
<sequence length="270" mass="30681">METTHFIRSDGKDALIYWENIRLHAVSILDYCDKFSVPEKFSHFNNKPIPSPMPPLTFPSLQFMRTRLECLNLSRTLHVQVAGMLKQAISAIDKALHESYQNLLPLMQAWAPPHASHSWSTNDYAVAVQNVLRGLRSDSVEKLWTSLLLNLPTILGATTGETKRPNACPWSMTPLHPRSTYKNGRPCVFSKEQTTVLRTLLSHDDRYSLDDKQLIATALNLTREQVNRWFCNARARKKPYQKMKAKKTVSSILSSAKSSPTFETSNQAQP</sequence>
<dbReference type="Gene3D" id="1.10.10.60">
    <property type="entry name" value="Homeodomain-like"/>
    <property type="match status" value="1"/>
</dbReference>
<name>A0AAV0BSL0_PHAPC</name>
<evidence type="ECO:0000256" key="2">
    <source>
        <dbReference type="RuleBase" id="RU000682"/>
    </source>
</evidence>
<keyword evidence="1 2" id="KW-0238">DNA-binding</keyword>
<evidence type="ECO:0000259" key="4">
    <source>
        <dbReference type="PROSITE" id="PS50071"/>
    </source>
</evidence>
<keyword evidence="6" id="KW-1185">Reference proteome</keyword>
<dbReference type="PROSITE" id="PS50071">
    <property type="entry name" value="HOMEOBOX_2"/>
    <property type="match status" value="1"/>
</dbReference>
<dbReference type="Proteomes" id="UP001153365">
    <property type="component" value="Unassembled WGS sequence"/>
</dbReference>
<dbReference type="InterPro" id="IPR001356">
    <property type="entry name" value="HD"/>
</dbReference>